<gene>
    <name evidence="6" type="ORF">CDCA_CDCA11G3187</name>
</gene>
<sequence length="299" mass="32534">MWNGRSVFSTDLRTTVLAATAITCLLLWLLWPSRTRRRCRWYFAGKTVWVTGASSGIGEALARLLGTQLGAHVILSARRVPQLQQLVHEIRAAGGRADCVALDASLSYDDVRRVVSQVAAAGVQVAVLNAGVNHGGEAFANLHAQQIDNVLNVNLRGTMFTAHALLTEATTLQCIAVISSLAAYRGLPGGTVYGATKAALCSFVDGLRVEMRHASHTPVHLMCVCPGFVRTPAIEHRQHPKPFLMEAEAAAWHIADAVSRQTAHYGFPWVMEQLVMRIARGCPRALYETVLGRTWHLPG</sequence>
<name>A0AAV9IXZ7_CYACA</name>
<dbReference type="PROSITE" id="PS00061">
    <property type="entry name" value="ADH_SHORT"/>
    <property type="match status" value="1"/>
</dbReference>
<keyword evidence="4" id="KW-0812">Transmembrane</keyword>
<organism evidence="6 7">
    <name type="scientific">Cyanidium caldarium</name>
    <name type="common">Red alga</name>
    <dbReference type="NCBI Taxonomy" id="2771"/>
    <lineage>
        <taxon>Eukaryota</taxon>
        <taxon>Rhodophyta</taxon>
        <taxon>Bangiophyceae</taxon>
        <taxon>Cyanidiales</taxon>
        <taxon>Cyanidiaceae</taxon>
        <taxon>Cyanidium</taxon>
    </lineage>
</organism>
<dbReference type="InterPro" id="IPR057326">
    <property type="entry name" value="KR_dom"/>
</dbReference>
<dbReference type="PANTHER" id="PTHR44196">
    <property type="entry name" value="DEHYDROGENASE/REDUCTASE SDR FAMILY MEMBER 7B"/>
    <property type="match status" value="1"/>
</dbReference>
<dbReference type="PANTHER" id="PTHR44196:SF1">
    <property type="entry name" value="DEHYDROGENASE_REDUCTASE SDR FAMILY MEMBER 7B"/>
    <property type="match status" value="1"/>
</dbReference>
<keyword evidence="4" id="KW-0472">Membrane</keyword>
<evidence type="ECO:0000313" key="7">
    <source>
        <dbReference type="Proteomes" id="UP001301350"/>
    </source>
</evidence>
<evidence type="ECO:0000256" key="2">
    <source>
        <dbReference type="ARBA" id="ARBA00023002"/>
    </source>
</evidence>
<evidence type="ECO:0000256" key="3">
    <source>
        <dbReference type="ARBA" id="ARBA00037096"/>
    </source>
</evidence>
<dbReference type="InterPro" id="IPR036291">
    <property type="entry name" value="NAD(P)-bd_dom_sf"/>
</dbReference>
<keyword evidence="7" id="KW-1185">Reference proteome</keyword>
<dbReference type="Gene3D" id="3.40.50.720">
    <property type="entry name" value="NAD(P)-binding Rossmann-like Domain"/>
    <property type="match status" value="1"/>
</dbReference>
<dbReference type="InterPro" id="IPR020904">
    <property type="entry name" value="Sc_DH/Rdtase_CS"/>
</dbReference>
<dbReference type="AlphaFoldDB" id="A0AAV9IXZ7"/>
<dbReference type="EMBL" id="JANCYW010000011">
    <property type="protein sequence ID" value="KAK4537162.1"/>
    <property type="molecule type" value="Genomic_DNA"/>
</dbReference>
<dbReference type="SUPFAM" id="SSF51735">
    <property type="entry name" value="NAD(P)-binding Rossmann-fold domains"/>
    <property type="match status" value="1"/>
</dbReference>
<proteinExistence type="inferred from homology"/>
<dbReference type="GO" id="GO:0016020">
    <property type="term" value="C:membrane"/>
    <property type="evidence" value="ECO:0007669"/>
    <property type="project" value="TreeGrafter"/>
</dbReference>
<comment type="similarity">
    <text evidence="1">Belongs to the short-chain dehydrogenases/reductases (SDR) family.</text>
</comment>
<comment type="caution">
    <text evidence="6">The sequence shown here is derived from an EMBL/GenBank/DDBJ whole genome shotgun (WGS) entry which is preliminary data.</text>
</comment>
<dbReference type="Proteomes" id="UP001301350">
    <property type="component" value="Unassembled WGS sequence"/>
</dbReference>
<comment type="function">
    <text evidence="3">Putative oxidoreductase.</text>
</comment>
<feature type="domain" description="Ketoreductase" evidence="5">
    <location>
        <begin position="46"/>
        <end position="232"/>
    </location>
</feature>
<evidence type="ECO:0000313" key="6">
    <source>
        <dbReference type="EMBL" id="KAK4537162.1"/>
    </source>
</evidence>
<protein>
    <recommendedName>
        <fullName evidence="5">Ketoreductase domain-containing protein</fullName>
    </recommendedName>
</protein>
<keyword evidence="4" id="KW-1133">Transmembrane helix</keyword>
<dbReference type="Pfam" id="PF00106">
    <property type="entry name" value="adh_short"/>
    <property type="match status" value="1"/>
</dbReference>
<evidence type="ECO:0000259" key="5">
    <source>
        <dbReference type="SMART" id="SM00822"/>
    </source>
</evidence>
<dbReference type="PRINTS" id="PR00081">
    <property type="entry name" value="GDHRDH"/>
</dbReference>
<evidence type="ECO:0000256" key="4">
    <source>
        <dbReference type="SAM" id="Phobius"/>
    </source>
</evidence>
<reference evidence="6 7" key="1">
    <citation type="submission" date="2022-07" db="EMBL/GenBank/DDBJ databases">
        <title>Genome-wide signatures of adaptation to extreme environments.</title>
        <authorList>
            <person name="Cho C.H."/>
            <person name="Yoon H.S."/>
        </authorList>
    </citation>
    <scope>NUCLEOTIDE SEQUENCE [LARGE SCALE GENOMIC DNA]</scope>
    <source>
        <strain evidence="6 7">DBV 063 E5</strain>
    </source>
</reference>
<dbReference type="SMART" id="SM00822">
    <property type="entry name" value="PKS_KR"/>
    <property type="match status" value="1"/>
</dbReference>
<dbReference type="GO" id="GO:0016491">
    <property type="term" value="F:oxidoreductase activity"/>
    <property type="evidence" value="ECO:0007669"/>
    <property type="project" value="UniProtKB-KW"/>
</dbReference>
<accession>A0AAV9IXZ7</accession>
<dbReference type="InterPro" id="IPR002347">
    <property type="entry name" value="SDR_fam"/>
</dbReference>
<feature type="transmembrane region" description="Helical" evidence="4">
    <location>
        <begin position="12"/>
        <end position="31"/>
    </location>
</feature>
<evidence type="ECO:0000256" key="1">
    <source>
        <dbReference type="ARBA" id="ARBA00006484"/>
    </source>
</evidence>
<keyword evidence="2" id="KW-0560">Oxidoreductase</keyword>